<name>A0A540LZU9_MALBA</name>
<dbReference type="AlphaFoldDB" id="A0A540LZU9"/>
<protein>
    <recommendedName>
        <fullName evidence="3">Aminoacyl-tRNA synthetase class II (G/ P/ S/T) domain-containing protein</fullName>
    </recommendedName>
</protein>
<evidence type="ECO:0000313" key="1">
    <source>
        <dbReference type="EMBL" id="TQD91968.1"/>
    </source>
</evidence>
<accession>A0A540LZU9</accession>
<comment type="caution">
    <text evidence="1">The sequence shown here is derived from an EMBL/GenBank/DDBJ whole genome shotgun (WGS) entry which is preliminary data.</text>
</comment>
<gene>
    <name evidence="1" type="ORF">C1H46_022484</name>
</gene>
<evidence type="ECO:0008006" key="3">
    <source>
        <dbReference type="Google" id="ProtNLM"/>
    </source>
</evidence>
<keyword evidence="2" id="KW-1185">Reference proteome</keyword>
<dbReference type="InterPro" id="IPR045864">
    <property type="entry name" value="aa-tRNA-synth_II/BPL/LPL"/>
</dbReference>
<dbReference type="EMBL" id="VIEB01000405">
    <property type="protein sequence ID" value="TQD91968.1"/>
    <property type="molecule type" value="Genomic_DNA"/>
</dbReference>
<dbReference type="Proteomes" id="UP000315295">
    <property type="component" value="Unassembled WGS sequence"/>
</dbReference>
<dbReference type="STRING" id="106549.A0A540LZU9"/>
<dbReference type="Gene3D" id="3.30.930.10">
    <property type="entry name" value="Bira Bifunctional Protein, Domain 2"/>
    <property type="match status" value="1"/>
</dbReference>
<organism evidence="1 2">
    <name type="scientific">Malus baccata</name>
    <name type="common">Siberian crab apple</name>
    <name type="synonym">Pyrus baccata</name>
    <dbReference type="NCBI Taxonomy" id="106549"/>
    <lineage>
        <taxon>Eukaryota</taxon>
        <taxon>Viridiplantae</taxon>
        <taxon>Streptophyta</taxon>
        <taxon>Embryophyta</taxon>
        <taxon>Tracheophyta</taxon>
        <taxon>Spermatophyta</taxon>
        <taxon>Magnoliopsida</taxon>
        <taxon>eudicotyledons</taxon>
        <taxon>Gunneridae</taxon>
        <taxon>Pentapetalae</taxon>
        <taxon>rosids</taxon>
        <taxon>fabids</taxon>
        <taxon>Rosales</taxon>
        <taxon>Rosaceae</taxon>
        <taxon>Amygdaloideae</taxon>
        <taxon>Maleae</taxon>
        <taxon>Malus</taxon>
    </lineage>
</organism>
<evidence type="ECO:0000313" key="2">
    <source>
        <dbReference type="Proteomes" id="UP000315295"/>
    </source>
</evidence>
<proteinExistence type="predicted"/>
<sequence length="82" mass="9616">MCCILENYQTEEGVNVPKVLQPFMGGKEFLPFKEKPVPEVRHRVRLMGCQEFRSSSILEVFEKPFFNFVRGFGLKKLTMMLK</sequence>
<reference evidence="1 2" key="1">
    <citation type="journal article" date="2019" name="G3 (Bethesda)">
        <title>Sequencing of a Wild Apple (Malus baccata) Genome Unravels the Differences Between Cultivated and Wild Apple Species Regarding Disease Resistance and Cold Tolerance.</title>
        <authorList>
            <person name="Chen X."/>
        </authorList>
    </citation>
    <scope>NUCLEOTIDE SEQUENCE [LARGE SCALE GENOMIC DNA]</scope>
    <source>
        <strain evidence="2">cv. Shandingzi</strain>
        <tissue evidence="1">Leaves</tissue>
    </source>
</reference>